<dbReference type="PANTHER" id="PTHR39963:SF1">
    <property type="entry name" value="MNMC-LIKE METHYLTRANSFERASE DOMAIN-CONTAINING PROTEIN"/>
    <property type="match status" value="1"/>
</dbReference>
<feature type="domain" description="MnmC-like methyltransferase" evidence="1">
    <location>
        <begin position="146"/>
        <end position="247"/>
    </location>
</feature>
<dbReference type="InterPro" id="IPR047785">
    <property type="entry name" value="tRNA_MNMC2"/>
</dbReference>
<sequence>MPIPVREQISTIDPSYCIEVTDDGSRTLLRDGNRFHSGCGAIAECDWVYLRGVGMNDETYEDWPRSILEVGFGTGMAMLRTIDRALSAGQPIEYVALENSPISAQILEELKLDRDLQRPELVPWFLERWDHCLRSTTLTPELSLAWDAQTKVSVIFTDAVAWLTNQKPGSERKFDAVYFDPFDPVINPELWQTEVLQGLWRRINLGGRLVTYCVQGEVRRSLQRAGFETHRVPGPPFGKRQVLIATKLAAEDPVPSDDQNSSG</sequence>
<reference evidence="2 3" key="1">
    <citation type="submission" date="2019-02" db="EMBL/GenBank/DDBJ databases">
        <title>Deep-cultivation of Planctomycetes and their phenomic and genomic characterization uncovers novel biology.</title>
        <authorList>
            <person name="Wiegand S."/>
            <person name="Jogler M."/>
            <person name="Boedeker C."/>
            <person name="Pinto D."/>
            <person name="Vollmers J."/>
            <person name="Rivas-Marin E."/>
            <person name="Kohn T."/>
            <person name="Peeters S.H."/>
            <person name="Heuer A."/>
            <person name="Rast P."/>
            <person name="Oberbeckmann S."/>
            <person name="Bunk B."/>
            <person name="Jeske O."/>
            <person name="Meyerdierks A."/>
            <person name="Storesund J.E."/>
            <person name="Kallscheuer N."/>
            <person name="Luecker S."/>
            <person name="Lage O.M."/>
            <person name="Pohl T."/>
            <person name="Merkel B.J."/>
            <person name="Hornburger P."/>
            <person name="Mueller R.-W."/>
            <person name="Bruemmer F."/>
            <person name="Labrenz M."/>
            <person name="Spormann A.M."/>
            <person name="Op Den Camp H."/>
            <person name="Overmann J."/>
            <person name="Amann R."/>
            <person name="Jetten M.S.M."/>
            <person name="Mascher T."/>
            <person name="Medema M.H."/>
            <person name="Devos D.P."/>
            <person name="Kaster A.-K."/>
            <person name="Ovreas L."/>
            <person name="Rohde M."/>
            <person name="Galperin M.Y."/>
            <person name="Jogler C."/>
        </authorList>
    </citation>
    <scope>NUCLEOTIDE SEQUENCE [LARGE SCALE GENOMIC DNA]</scope>
    <source>
        <strain evidence="2 3">Pla100</strain>
    </source>
</reference>
<accession>A0A5C6ART0</accession>
<evidence type="ECO:0000313" key="2">
    <source>
        <dbReference type="EMBL" id="TWU01796.1"/>
    </source>
</evidence>
<dbReference type="RefSeq" id="WP_146577028.1">
    <property type="nucleotide sequence ID" value="NZ_SJPM01000002.1"/>
</dbReference>
<protein>
    <submittedName>
        <fullName evidence="2">tRNA 5-methylaminomethyl-2-thiouridine biosynthesis bifunctional protein MnmC</fullName>
    </submittedName>
</protein>
<dbReference type="OrthoDB" id="9786494at2"/>
<proteinExistence type="predicted"/>
<dbReference type="AlphaFoldDB" id="A0A5C6ART0"/>
<dbReference type="InterPro" id="IPR008471">
    <property type="entry name" value="MnmC-like_methylTransf"/>
</dbReference>
<dbReference type="GO" id="GO:0016645">
    <property type="term" value="F:oxidoreductase activity, acting on the CH-NH group of donors"/>
    <property type="evidence" value="ECO:0007669"/>
    <property type="project" value="InterPro"/>
</dbReference>
<keyword evidence="3" id="KW-1185">Reference proteome</keyword>
<dbReference type="Pfam" id="PF05430">
    <property type="entry name" value="Methyltransf_30"/>
    <property type="match status" value="1"/>
</dbReference>
<dbReference type="Proteomes" id="UP000316213">
    <property type="component" value="Unassembled WGS sequence"/>
</dbReference>
<dbReference type="NCBIfam" id="NF033855">
    <property type="entry name" value="tRNA_MNMC2"/>
    <property type="match status" value="1"/>
</dbReference>
<dbReference type="EMBL" id="SJPM01000002">
    <property type="protein sequence ID" value="TWU01796.1"/>
    <property type="molecule type" value="Genomic_DNA"/>
</dbReference>
<dbReference type="GO" id="GO:0004808">
    <property type="term" value="F:tRNA (5-methylaminomethyl-2-thiouridylate)(34)-methyltransferase activity"/>
    <property type="evidence" value="ECO:0007669"/>
    <property type="project" value="InterPro"/>
</dbReference>
<gene>
    <name evidence="2" type="primary">mnmC</name>
    <name evidence="2" type="ORF">Pla100_15320</name>
</gene>
<dbReference type="PANTHER" id="PTHR39963">
    <property type="entry name" value="SLL0983 PROTEIN"/>
    <property type="match status" value="1"/>
</dbReference>
<dbReference type="Gene3D" id="3.40.50.150">
    <property type="entry name" value="Vaccinia Virus protein VP39"/>
    <property type="match status" value="1"/>
</dbReference>
<dbReference type="SUPFAM" id="SSF53335">
    <property type="entry name" value="S-adenosyl-L-methionine-dependent methyltransferases"/>
    <property type="match status" value="1"/>
</dbReference>
<evidence type="ECO:0000259" key="1">
    <source>
        <dbReference type="Pfam" id="PF05430"/>
    </source>
</evidence>
<dbReference type="InterPro" id="IPR029063">
    <property type="entry name" value="SAM-dependent_MTases_sf"/>
</dbReference>
<organism evidence="2 3">
    <name type="scientific">Neorhodopirellula pilleata</name>
    <dbReference type="NCBI Taxonomy" id="2714738"/>
    <lineage>
        <taxon>Bacteria</taxon>
        <taxon>Pseudomonadati</taxon>
        <taxon>Planctomycetota</taxon>
        <taxon>Planctomycetia</taxon>
        <taxon>Pirellulales</taxon>
        <taxon>Pirellulaceae</taxon>
        <taxon>Neorhodopirellula</taxon>
    </lineage>
</organism>
<evidence type="ECO:0000313" key="3">
    <source>
        <dbReference type="Proteomes" id="UP000316213"/>
    </source>
</evidence>
<comment type="caution">
    <text evidence="2">The sequence shown here is derived from an EMBL/GenBank/DDBJ whole genome shotgun (WGS) entry which is preliminary data.</text>
</comment>
<name>A0A5C6ART0_9BACT</name>